<dbReference type="InterPro" id="IPR011701">
    <property type="entry name" value="MFS"/>
</dbReference>
<dbReference type="SUPFAM" id="SSF103473">
    <property type="entry name" value="MFS general substrate transporter"/>
    <property type="match status" value="1"/>
</dbReference>
<dbReference type="Proteomes" id="UP001344888">
    <property type="component" value="Unassembled WGS sequence"/>
</dbReference>
<feature type="transmembrane region" description="Helical" evidence="7">
    <location>
        <begin position="103"/>
        <end position="125"/>
    </location>
</feature>
<keyword evidence="2" id="KW-0813">Transport</keyword>
<comment type="subcellular location">
    <subcellularLocation>
        <location evidence="1">Cell membrane</location>
        <topology evidence="1">Multi-pass membrane protein</topology>
    </subcellularLocation>
</comment>
<evidence type="ECO:0000256" key="2">
    <source>
        <dbReference type="ARBA" id="ARBA00022448"/>
    </source>
</evidence>
<evidence type="ECO:0000256" key="1">
    <source>
        <dbReference type="ARBA" id="ARBA00004651"/>
    </source>
</evidence>
<dbReference type="PANTHER" id="PTHR43266:SF9">
    <property type="entry name" value="PERMEASE, MAJOR FACILITATOR SUPERFAMILY-RELATED"/>
    <property type="match status" value="1"/>
</dbReference>
<feature type="transmembrane region" description="Helical" evidence="7">
    <location>
        <begin position="43"/>
        <end position="68"/>
    </location>
</feature>
<sequence>MVKLKKVKYHLWAFPISKLTSSFGALVYAFAISLYILKETGSATSFALSLICSAVPRVLVGPFAGYLADNYSRKVIVLAGQNTSIVAIGGLLIVSLMSGLSLLAIYISTVITSIASQFSGISLSASITRLFDESRIQRAMSLNQISVSLSSIGSPVIAGLLYRYMSMSVFLILYMATSIISVILISTMDFDLFITRKSRTDEPKESMWQSIRMGISHLRDQPIIMTMLWVVFIVNFLFDAFQIG</sequence>
<evidence type="ECO:0000256" key="7">
    <source>
        <dbReference type="SAM" id="Phobius"/>
    </source>
</evidence>
<feature type="transmembrane region" description="Helical" evidence="7">
    <location>
        <begin position="222"/>
        <end position="243"/>
    </location>
</feature>
<evidence type="ECO:0000256" key="3">
    <source>
        <dbReference type="ARBA" id="ARBA00022475"/>
    </source>
</evidence>
<dbReference type="Gene3D" id="1.20.1250.20">
    <property type="entry name" value="MFS general substrate transporter like domains"/>
    <property type="match status" value="1"/>
</dbReference>
<feature type="transmembrane region" description="Helical" evidence="7">
    <location>
        <begin position="171"/>
        <end position="194"/>
    </location>
</feature>
<dbReference type="Pfam" id="PF07690">
    <property type="entry name" value="MFS_1"/>
    <property type="match status" value="1"/>
</dbReference>
<keyword evidence="5 7" id="KW-1133">Transmembrane helix</keyword>
<name>A0AAW9NT99_9BACL</name>
<evidence type="ECO:0000313" key="9">
    <source>
        <dbReference type="Proteomes" id="UP001344888"/>
    </source>
</evidence>
<evidence type="ECO:0000256" key="6">
    <source>
        <dbReference type="ARBA" id="ARBA00023136"/>
    </source>
</evidence>
<dbReference type="EMBL" id="JARSFG010000019">
    <property type="protein sequence ID" value="MEC1179631.1"/>
    <property type="molecule type" value="Genomic_DNA"/>
</dbReference>
<gene>
    <name evidence="8" type="ORF">P9B03_14115</name>
</gene>
<evidence type="ECO:0000256" key="4">
    <source>
        <dbReference type="ARBA" id="ARBA00022692"/>
    </source>
</evidence>
<accession>A0AAW9NT99</accession>
<comment type="caution">
    <text evidence="8">The sequence shown here is derived from an EMBL/GenBank/DDBJ whole genome shotgun (WGS) entry which is preliminary data.</text>
</comment>
<proteinExistence type="predicted"/>
<keyword evidence="6 7" id="KW-0472">Membrane</keyword>
<dbReference type="PANTHER" id="PTHR43266">
    <property type="entry name" value="MACROLIDE-EFFLUX PROTEIN"/>
    <property type="match status" value="1"/>
</dbReference>
<feature type="transmembrane region" description="Helical" evidence="7">
    <location>
        <begin position="145"/>
        <end position="165"/>
    </location>
</feature>
<organism evidence="8 9">
    <name type="scientific">Metasolibacillus meyeri</name>
    <dbReference type="NCBI Taxonomy" id="1071052"/>
    <lineage>
        <taxon>Bacteria</taxon>
        <taxon>Bacillati</taxon>
        <taxon>Bacillota</taxon>
        <taxon>Bacilli</taxon>
        <taxon>Bacillales</taxon>
        <taxon>Caryophanaceae</taxon>
        <taxon>Metasolibacillus</taxon>
    </lineage>
</organism>
<evidence type="ECO:0000256" key="5">
    <source>
        <dbReference type="ARBA" id="ARBA00022989"/>
    </source>
</evidence>
<dbReference type="GO" id="GO:0005886">
    <property type="term" value="C:plasma membrane"/>
    <property type="evidence" value="ECO:0007669"/>
    <property type="project" value="UniProtKB-SubCell"/>
</dbReference>
<keyword evidence="9" id="KW-1185">Reference proteome</keyword>
<keyword evidence="3" id="KW-1003">Cell membrane</keyword>
<feature type="transmembrane region" description="Helical" evidence="7">
    <location>
        <begin position="12"/>
        <end position="37"/>
    </location>
</feature>
<protein>
    <submittedName>
        <fullName evidence="8">MFS transporter</fullName>
    </submittedName>
</protein>
<dbReference type="GO" id="GO:0022857">
    <property type="term" value="F:transmembrane transporter activity"/>
    <property type="evidence" value="ECO:0007669"/>
    <property type="project" value="InterPro"/>
</dbReference>
<keyword evidence="4 7" id="KW-0812">Transmembrane</keyword>
<feature type="transmembrane region" description="Helical" evidence="7">
    <location>
        <begin position="75"/>
        <end position="97"/>
    </location>
</feature>
<dbReference type="InterPro" id="IPR036259">
    <property type="entry name" value="MFS_trans_sf"/>
</dbReference>
<reference evidence="8 9" key="1">
    <citation type="submission" date="2023-03" db="EMBL/GenBank/DDBJ databases">
        <title>Bacillus Genome Sequencing.</title>
        <authorList>
            <person name="Dunlap C."/>
        </authorList>
    </citation>
    <scope>NUCLEOTIDE SEQUENCE [LARGE SCALE GENOMIC DNA]</scope>
    <source>
        <strain evidence="8 9">B-59205</strain>
    </source>
</reference>
<dbReference type="AlphaFoldDB" id="A0AAW9NT99"/>
<evidence type="ECO:0000313" key="8">
    <source>
        <dbReference type="EMBL" id="MEC1179631.1"/>
    </source>
</evidence>
<dbReference type="RefSeq" id="WP_326124288.1">
    <property type="nucleotide sequence ID" value="NZ_JARSFG010000019.1"/>
</dbReference>